<comment type="caution">
    <text evidence="2">The sequence shown here is derived from an EMBL/GenBank/DDBJ whole genome shotgun (WGS) entry which is preliminary data.</text>
</comment>
<reference evidence="2 3" key="1">
    <citation type="submission" date="2021-08" db="EMBL/GenBank/DDBJ databases">
        <title>Draft genome sequence of Spirulina subsalsa with high tolerance to salinity and hype-accumulation of phycocyanin.</title>
        <authorList>
            <person name="Pei H."/>
            <person name="Jiang L."/>
        </authorList>
    </citation>
    <scope>NUCLEOTIDE SEQUENCE [LARGE SCALE GENOMIC DNA]</scope>
    <source>
        <strain evidence="2 3">FACHB-351</strain>
    </source>
</reference>
<evidence type="ECO:0000256" key="1">
    <source>
        <dbReference type="SAM" id="MobiDB-lite"/>
    </source>
</evidence>
<feature type="region of interest" description="Disordered" evidence="1">
    <location>
        <begin position="38"/>
        <end position="71"/>
    </location>
</feature>
<dbReference type="EMBL" id="JAIHOM010000134">
    <property type="protein sequence ID" value="MCW6038417.1"/>
    <property type="molecule type" value="Genomic_DNA"/>
</dbReference>
<gene>
    <name evidence="2" type="ORF">K4A83_19370</name>
</gene>
<proteinExistence type="predicted"/>
<feature type="compositionally biased region" description="Pro residues" evidence="1">
    <location>
        <begin position="47"/>
        <end position="56"/>
    </location>
</feature>
<evidence type="ECO:0000313" key="3">
    <source>
        <dbReference type="Proteomes" id="UP001526426"/>
    </source>
</evidence>
<feature type="compositionally biased region" description="Acidic residues" evidence="1">
    <location>
        <begin position="58"/>
        <end position="71"/>
    </location>
</feature>
<name>A0ABT3LAC0_9CYAN</name>
<evidence type="ECO:0000313" key="2">
    <source>
        <dbReference type="EMBL" id="MCW6038417.1"/>
    </source>
</evidence>
<protein>
    <submittedName>
        <fullName evidence="2">Uncharacterized protein</fullName>
    </submittedName>
</protein>
<sequence length="237" mass="25421">MKRKYWWRIGLALLTATLLVGLGRSPFTSHSTLIPSPARVAVAQTPSPSPTLPPPEGATEEAPEVEEPPEALEIPEDAAPTLQSSVQVEDTYVDPGKRFQVGILSGYKSSVVAGVPLFESENGQLAYSVAVRPRAALEEEFSDAALAQVAIDTFRQGEGFTPGFFEPTLSGGARIPWRGTMTMGRNSQPMQGVMLSRALPMPNRIVILMIAATESEGEQVEAVFSALAPTLTEVENQ</sequence>
<dbReference type="RefSeq" id="WP_265266324.1">
    <property type="nucleotide sequence ID" value="NZ_JAIHOM010000134.1"/>
</dbReference>
<keyword evidence="3" id="KW-1185">Reference proteome</keyword>
<organism evidence="2 3">
    <name type="scientific">Spirulina subsalsa FACHB-351</name>
    <dbReference type="NCBI Taxonomy" id="234711"/>
    <lineage>
        <taxon>Bacteria</taxon>
        <taxon>Bacillati</taxon>
        <taxon>Cyanobacteriota</taxon>
        <taxon>Cyanophyceae</taxon>
        <taxon>Spirulinales</taxon>
        <taxon>Spirulinaceae</taxon>
        <taxon>Spirulina</taxon>
    </lineage>
</organism>
<dbReference type="Proteomes" id="UP001526426">
    <property type="component" value="Unassembled WGS sequence"/>
</dbReference>
<accession>A0ABT3LAC0</accession>